<dbReference type="SUPFAM" id="SSF52972">
    <property type="entry name" value="ITPase-like"/>
    <property type="match status" value="1"/>
</dbReference>
<organism evidence="2 3">
    <name type="scientific">Trichoglossum hirsutum</name>
    <dbReference type="NCBI Taxonomy" id="265104"/>
    <lineage>
        <taxon>Eukaryota</taxon>
        <taxon>Fungi</taxon>
        <taxon>Dikarya</taxon>
        <taxon>Ascomycota</taxon>
        <taxon>Pezizomycotina</taxon>
        <taxon>Geoglossomycetes</taxon>
        <taxon>Geoglossales</taxon>
        <taxon>Geoglossaceae</taxon>
        <taxon>Trichoglossum</taxon>
    </lineage>
</organism>
<dbReference type="PANTHER" id="PTHR46082:SF11">
    <property type="entry name" value="AAA+ ATPASE DOMAIN-CONTAINING PROTEIN-RELATED"/>
    <property type="match status" value="1"/>
</dbReference>
<proteinExistence type="predicted"/>
<dbReference type="EMBL" id="JAGHQM010000127">
    <property type="protein sequence ID" value="KAH0565180.1"/>
    <property type="molecule type" value="Genomic_DNA"/>
</dbReference>
<name>A0A9P8LG33_9PEZI</name>
<dbReference type="GO" id="GO:0003824">
    <property type="term" value="F:catalytic activity"/>
    <property type="evidence" value="ECO:0007669"/>
    <property type="project" value="InterPro"/>
</dbReference>
<keyword evidence="3" id="KW-1185">Reference proteome</keyword>
<dbReference type="InterPro" id="IPR035994">
    <property type="entry name" value="Nucleoside_phosphorylase_sf"/>
</dbReference>
<accession>A0A9P8LG33</accession>
<dbReference type="InterPro" id="IPR053137">
    <property type="entry name" value="NLR-like"/>
</dbReference>
<dbReference type="SUPFAM" id="SSF53167">
    <property type="entry name" value="Purine and uridine phosphorylases"/>
    <property type="match status" value="1"/>
</dbReference>
<comment type="caution">
    <text evidence="2">The sequence shown here is derived from an EMBL/GenBank/DDBJ whole genome shotgun (WGS) entry which is preliminary data.</text>
</comment>
<evidence type="ECO:0000256" key="1">
    <source>
        <dbReference type="SAM" id="MobiDB-lite"/>
    </source>
</evidence>
<gene>
    <name evidence="2" type="ORF">GP486_001426</name>
</gene>
<protein>
    <recommendedName>
        <fullName evidence="4">Nucleoside phosphorylase domain-containing protein</fullName>
    </recommendedName>
</protein>
<feature type="region of interest" description="Disordered" evidence="1">
    <location>
        <begin position="132"/>
        <end position="151"/>
    </location>
</feature>
<evidence type="ECO:0008006" key="4">
    <source>
        <dbReference type="Google" id="ProtNLM"/>
    </source>
</evidence>
<dbReference type="Gene3D" id="3.90.950.10">
    <property type="match status" value="1"/>
</dbReference>
<dbReference type="Gene3D" id="3.40.50.1580">
    <property type="entry name" value="Nucleoside phosphorylase domain"/>
    <property type="match status" value="1"/>
</dbReference>
<dbReference type="PANTHER" id="PTHR46082">
    <property type="entry name" value="ATP/GTP-BINDING PROTEIN-RELATED"/>
    <property type="match status" value="1"/>
</dbReference>
<evidence type="ECO:0000313" key="2">
    <source>
        <dbReference type="EMBL" id="KAH0565180.1"/>
    </source>
</evidence>
<dbReference type="Proteomes" id="UP000750711">
    <property type="component" value="Unassembled WGS sequence"/>
</dbReference>
<reference evidence="2" key="1">
    <citation type="submission" date="2021-03" db="EMBL/GenBank/DDBJ databases">
        <title>Comparative genomics and phylogenomic investigation of the class Geoglossomycetes provide insights into ecological specialization and systematics.</title>
        <authorList>
            <person name="Melie T."/>
            <person name="Pirro S."/>
            <person name="Miller A.N."/>
            <person name="Quandt A."/>
        </authorList>
    </citation>
    <scope>NUCLEOTIDE SEQUENCE</scope>
    <source>
        <strain evidence="2">CAQ_001_2017</strain>
    </source>
</reference>
<evidence type="ECO:0000313" key="3">
    <source>
        <dbReference type="Proteomes" id="UP000750711"/>
    </source>
</evidence>
<dbReference type="AlphaFoldDB" id="A0A9P8LG33"/>
<dbReference type="InterPro" id="IPR029001">
    <property type="entry name" value="ITPase-like_fam"/>
</dbReference>
<sequence length="452" mass="49127">MADTMLDQKYEDILVRAGDTNVYRRGRIGSVNVVISCLPEPAHAVDAARIAQNMATKFIGIEAIMMTGFGSGVPSAGTRLGDLVVSLATTHDAELNAAQRAVCVLQKEVGADGSWLSSNLYSAISKYPDLLQPQQRPNSGLPDNPQLHYGKIGSESELQDQQATPKSVICFDAVAAGLASLKVVAPVVLGVTSHVDSRESGDTWKRYAAANAASYTKEIIHVMGNNLMSSVQNLRGKEKVVPPPVEPKLPPFEPHRYPNHGNAILLVIPTENEFKKRVLQEAFREQAPRGVDLHTISVPVESEVGEQPYNEAGVMGAHNRISNALLRLDAPEYQETFREKKIGAVFVASIENFIQIDGIDRPTDYGVVAIHNAIDQRTVACFSQGVTVSPDYVDRARRFGFDGNPNHGKVTVGRVLAANVPGLDKANWHKDLACHSRYDLLSDAVGQLPIPW</sequence>
<dbReference type="GO" id="GO:0009116">
    <property type="term" value="P:nucleoside metabolic process"/>
    <property type="evidence" value="ECO:0007669"/>
    <property type="project" value="InterPro"/>
</dbReference>